<sequence>MESHQASKVDTSGTAKAVISCFQKLGVSFDTDQIEMVGIPEEHISGQAFHLYHLTSLDETVSFEFQHNVCGRSIYAEGTSFWLFWCSFDKKLLRHGFVLML</sequence>
<name>A0AA88EB35_FICCA</name>
<organism evidence="2 3">
    <name type="scientific">Ficus carica</name>
    <name type="common">Common fig</name>
    <dbReference type="NCBI Taxonomy" id="3494"/>
    <lineage>
        <taxon>Eukaryota</taxon>
        <taxon>Viridiplantae</taxon>
        <taxon>Streptophyta</taxon>
        <taxon>Embryophyta</taxon>
        <taxon>Tracheophyta</taxon>
        <taxon>Spermatophyta</taxon>
        <taxon>Magnoliopsida</taxon>
        <taxon>eudicotyledons</taxon>
        <taxon>Gunneridae</taxon>
        <taxon>Pentapetalae</taxon>
        <taxon>rosids</taxon>
        <taxon>fabids</taxon>
        <taxon>Rosales</taxon>
        <taxon>Moraceae</taxon>
        <taxon>Ficeae</taxon>
        <taxon>Ficus</taxon>
    </lineage>
</organism>
<comment type="caution">
    <text evidence="2">The sequence shown here is derived from an EMBL/GenBank/DDBJ whole genome shotgun (WGS) entry which is preliminary data.</text>
</comment>
<dbReference type="GO" id="GO:0009089">
    <property type="term" value="P:lysine biosynthetic process via diaminopimelate"/>
    <property type="evidence" value="ECO:0007669"/>
    <property type="project" value="InterPro"/>
</dbReference>
<proteinExistence type="predicted"/>
<protein>
    <recommendedName>
        <fullName evidence="1">Dihydrodipicolinate reductase C-terminal domain-containing protein</fullName>
    </recommendedName>
</protein>
<feature type="domain" description="Dihydrodipicolinate reductase C-terminal" evidence="1">
    <location>
        <begin position="1"/>
        <end position="80"/>
    </location>
</feature>
<reference evidence="2" key="1">
    <citation type="submission" date="2023-07" db="EMBL/GenBank/DDBJ databases">
        <title>draft genome sequence of fig (Ficus carica).</title>
        <authorList>
            <person name="Takahashi T."/>
            <person name="Nishimura K."/>
        </authorList>
    </citation>
    <scope>NUCLEOTIDE SEQUENCE</scope>
</reference>
<gene>
    <name evidence="2" type="ORF">TIFTF001_051841</name>
</gene>
<evidence type="ECO:0000313" key="2">
    <source>
        <dbReference type="EMBL" id="GMN71492.1"/>
    </source>
</evidence>
<dbReference type="PANTHER" id="PTHR20836">
    <property type="entry name" value="DIHYDRODIPICOLINATE REDUCTASE"/>
    <property type="match status" value="1"/>
</dbReference>
<dbReference type="EMBL" id="BTGU01010098">
    <property type="protein sequence ID" value="GMN71492.1"/>
    <property type="molecule type" value="Genomic_DNA"/>
</dbReference>
<dbReference type="Gramene" id="FCD_00015359-RA">
    <property type="protein sequence ID" value="FCD_00015359-RA:cds"/>
    <property type="gene ID" value="FCD_00015359"/>
</dbReference>
<keyword evidence="3" id="KW-1185">Reference proteome</keyword>
<dbReference type="PANTHER" id="PTHR20836:SF0">
    <property type="entry name" value="4-HYDROXY-TETRAHYDRODIPICOLINATE REDUCTASE 1, CHLOROPLASTIC-RELATED"/>
    <property type="match status" value="1"/>
</dbReference>
<evidence type="ECO:0000313" key="3">
    <source>
        <dbReference type="Proteomes" id="UP001187192"/>
    </source>
</evidence>
<dbReference type="InterPro" id="IPR023940">
    <property type="entry name" value="DHDPR_bac"/>
</dbReference>
<dbReference type="AlphaFoldDB" id="A0AA88EB35"/>
<evidence type="ECO:0000259" key="1">
    <source>
        <dbReference type="Pfam" id="PF05173"/>
    </source>
</evidence>
<dbReference type="GO" id="GO:0008839">
    <property type="term" value="F:4-hydroxy-tetrahydrodipicolinate reductase"/>
    <property type="evidence" value="ECO:0007669"/>
    <property type="project" value="InterPro"/>
</dbReference>
<accession>A0AA88EB35</accession>
<dbReference type="Proteomes" id="UP001187192">
    <property type="component" value="Unassembled WGS sequence"/>
</dbReference>
<dbReference type="GO" id="GO:0019877">
    <property type="term" value="P:diaminopimelate biosynthetic process"/>
    <property type="evidence" value="ECO:0007669"/>
    <property type="project" value="TreeGrafter"/>
</dbReference>
<dbReference type="Pfam" id="PF05173">
    <property type="entry name" value="DapB_C"/>
    <property type="match status" value="1"/>
</dbReference>
<dbReference type="InterPro" id="IPR022663">
    <property type="entry name" value="DapB_C"/>
</dbReference>
<dbReference type="GO" id="GO:0009570">
    <property type="term" value="C:chloroplast stroma"/>
    <property type="evidence" value="ECO:0007669"/>
    <property type="project" value="TreeGrafter"/>
</dbReference>